<evidence type="ECO:0000313" key="3">
    <source>
        <dbReference type="Proteomes" id="UP001165065"/>
    </source>
</evidence>
<evidence type="ECO:0000313" key="2">
    <source>
        <dbReference type="EMBL" id="GMI30359.1"/>
    </source>
</evidence>
<dbReference type="AlphaFoldDB" id="A0A9W7G2Q2"/>
<gene>
    <name evidence="2" type="ORF">TrCOL_g10133</name>
</gene>
<accession>A0A9W7G2Q2</accession>
<evidence type="ECO:0000256" key="1">
    <source>
        <dbReference type="SAM" id="MobiDB-lite"/>
    </source>
</evidence>
<name>A0A9W7G2Q2_9STRA</name>
<feature type="compositionally biased region" description="Acidic residues" evidence="1">
    <location>
        <begin position="1"/>
        <end position="11"/>
    </location>
</feature>
<protein>
    <submittedName>
        <fullName evidence="2">Uncharacterized protein</fullName>
    </submittedName>
</protein>
<feature type="region of interest" description="Disordered" evidence="1">
    <location>
        <begin position="1"/>
        <end position="78"/>
    </location>
</feature>
<organism evidence="2 3">
    <name type="scientific">Triparma columacea</name>
    <dbReference type="NCBI Taxonomy" id="722753"/>
    <lineage>
        <taxon>Eukaryota</taxon>
        <taxon>Sar</taxon>
        <taxon>Stramenopiles</taxon>
        <taxon>Ochrophyta</taxon>
        <taxon>Bolidophyceae</taxon>
        <taxon>Parmales</taxon>
        <taxon>Triparmaceae</taxon>
        <taxon>Triparma</taxon>
    </lineage>
</organism>
<keyword evidence="3" id="KW-1185">Reference proteome</keyword>
<reference evidence="3" key="1">
    <citation type="journal article" date="2023" name="Commun. Biol.">
        <title>Genome analysis of Parmales, the sister group of diatoms, reveals the evolutionary specialization of diatoms from phago-mixotrophs to photoautotrophs.</title>
        <authorList>
            <person name="Ban H."/>
            <person name="Sato S."/>
            <person name="Yoshikawa S."/>
            <person name="Yamada K."/>
            <person name="Nakamura Y."/>
            <person name="Ichinomiya M."/>
            <person name="Sato N."/>
            <person name="Blanc-Mathieu R."/>
            <person name="Endo H."/>
            <person name="Kuwata A."/>
            <person name="Ogata H."/>
        </authorList>
    </citation>
    <scope>NUCLEOTIDE SEQUENCE [LARGE SCALE GENOMIC DNA]</scope>
</reference>
<feature type="compositionally biased region" description="Acidic residues" evidence="1">
    <location>
        <begin position="51"/>
        <end position="60"/>
    </location>
</feature>
<proteinExistence type="predicted"/>
<comment type="caution">
    <text evidence="2">The sequence shown here is derived from an EMBL/GenBank/DDBJ whole genome shotgun (WGS) entry which is preliminary data.</text>
</comment>
<sequence>MDLDEEEDGSSEDAGTVIAPIDLMASDSDDEEEDGSKGGVKLKRKLSYKAEEEEDEDSDNDILHQAPFDSSVKKSGRS</sequence>
<dbReference type="EMBL" id="BRYA01000708">
    <property type="protein sequence ID" value="GMI30359.1"/>
    <property type="molecule type" value="Genomic_DNA"/>
</dbReference>
<dbReference type="Proteomes" id="UP001165065">
    <property type="component" value="Unassembled WGS sequence"/>
</dbReference>